<dbReference type="AlphaFoldDB" id="B4R9I5"/>
<dbReference type="OrthoDB" id="9797060at2"/>
<dbReference type="InterPro" id="IPR052936">
    <property type="entry name" value="Jasmonate_Hydroxylase-like"/>
</dbReference>
<keyword evidence="2" id="KW-0503">Monooxygenase</keyword>
<gene>
    <name evidence="2" type="ordered locus">PHZ_c3036</name>
</gene>
<dbReference type="STRING" id="450851.PHZ_c3036"/>
<keyword evidence="2" id="KW-0560">Oxidoreductase</keyword>
<dbReference type="Proteomes" id="UP000001868">
    <property type="component" value="Chromosome"/>
</dbReference>
<sequence>MIAVIFEVEPADGHEGDYLDLAAGLAPRLAGVDGFVSIERFRSLAAPERLLSLSFWRDEAAVRAWRELDAHRAAQTAGRGGVLQAYRLRVAEMVRDYGPGDRAQAPADSRAMHGD</sequence>
<dbReference type="KEGG" id="pzu:PHZ_c3036"/>
<proteinExistence type="predicted"/>
<evidence type="ECO:0000313" key="2">
    <source>
        <dbReference type="EMBL" id="ACG79445.1"/>
    </source>
</evidence>
<reference evidence="2 3" key="1">
    <citation type="journal article" date="2008" name="BMC Genomics">
        <title>Complete genome of Phenylobacterium zucineum - a novel facultative intracellular bacterium isolated from human erythroleukemia cell line K562.</title>
        <authorList>
            <person name="Luo Y."/>
            <person name="Xu X."/>
            <person name="Ding Z."/>
            <person name="Liu Z."/>
            <person name="Zhang B."/>
            <person name="Yan Z."/>
            <person name="Sun J."/>
            <person name="Hu S."/>
            <person name="Hu X."/>
        </authorList>
    </citation>
    <scope>NUCLEOTIDE SEQUENCE [LARGE SCALE GENOMIC DNA]</scope>
    <source>
        <strain evidence="2 3">HLK1</strain>
    </source>
</reference>
<dbReference type="HOGENOM" id="CLU_127039_0_1_5"/>
<protein>
    <submittedName>
        <fullName evidence="2">Antibiotic biosynthesis monooxygenase</fullName>
    </submittedName>
</protein>
<dbReference type="InterPro" id="IPR007138">
    <property type="entry name" value="ABM_dom"/>
</dbReference>
<dbReference type="SUPFAM" id="SSF54909">
    <property type="entry name" value="Dimeric alpha+beta barrel"/>
    <property type="match status" value="1"/>
</dbReference>
<name>B4R9I5_PHEZH</name>
<evidence type="ECO:0000313" key="3">
    <source>
        <dbReference type="Proteomes" id="UP000001868"/>
    </source>
</evidence>
<keyword evidence="3" id="KW-1185">Reference proteome</keyword>
<accession>B4R9I5</accession>
<organism evidence="2 3">
    <name type="scientific">Phenylobacterium zucineum (strain HLK1)</name>
    <dbReference type="NCBI Taxonomy" id="450851"/>
    <lineage>
        <taxon>Bacteria</taxon>
        <taxon>Pseudomonadati</taxon>
        <taxon>Pseudomonadota</taxon>
        <taxon>Alphaproteobacteria</taxon>
        <taxon>Caulobacterales</taxon>
        <taxon>Caulobacteraceae</taxon>
        <taxon>Phenylobacterium</taxon>
    </lineage>
</organism>
<dbReference type="PANTHER" id="PTHR37811:SF2">
    <property type="entry name" value="ABM DOMAIN-CONTAINING PROTEIN"/>
    <property type="match status" value="1"/>
</dbReference>
<dbReference type="InterPro" id="IPR011008">
    <property type="entry name" value="Dimeric_a/b-barrel"/>
</dbReference>
<dbReference type="Pfam" id="PF03992">
    <property type="entry name" value="ABM"/>
    <property type="match status" value="1"/>
</dbReference>
<dbReference type="eggNOG" id="COG2329">
    <property type="taxonomic scope" value="Bacteria"/>
</dbReference>
<dbReference type="RefSeq" id="WP_012523583.1">
    <property type="nucleotide sequence ID" value="NC_011144.1"/>
</dbReference>
<dbReference type="Gene3D" id="3.30.70.100">
    <property type="match status" value="1"/>
</dbReference>
<dbReference type="PROSITE" id="PS51725">
    <property type="entry name" value="ABM"/>
    <property type="match status" value="1"/>
</dbReference>
<dbReference type="EMBL" id="CP000747">
    <property type="protein sequence ID" value="ACG79445.1"/>
    <property type="molecule type" value="Genomic_DNA"/>
</dbReference>
<dbReference type="PANTHER" id="PTHR37811">
    <property type="entry name" value="BLL5343 PROTEIN"/>
    <property type="match status" value="1"/>
</dbReference>
<evidence type="ECO:0000259" key="1">
    <source>
        <dbReference type="PROSITE" id="PS51725"/>
    </source>
</evidence>
<dbReference type="GO" id="GO:0004497">
    <property type="term" value="F:monooxygenase activity"/>
    <property type="evidence" value="ECO:0007669"/>
    <property type="project" value="UniProtKB-KW"/>
</dbReference>
<feature type="domain" description="ABM" evidence="1">
    <location>
        <begin position="1"/>
        <end position="90"/>
    </location>
</feature>